<protein>
    <submittedName>
        <fullName evidence="5">Aspartic peptidase A1 family</fullName>
    </submittedName>
</protein>
<evidence type="ECO:0000256" key="2">
    <source>
        <dbReference type="PIRSR" id="PIRSR601461-2"/>
    </source>
</evidence>
<gene>
    <name evidence="5" type="ORF">CTI12_AA234030</name>
</gene>
<dbReference type="PANTHER" id="PTHR47965:SF63">
    <property type="entry name" value="OS01G0937200 PROTEIN"/>
    <property type="match status" value="1"/>
</dbReference>
<dbReference type="STRING" id="35608.A0A2U1NSG7"/>
<evidence type="ECO:0000256" key="1">
    <source>
        <dbReference type="ARBA" id="ARBA00007447"/>
    </source>
</evidence>
<feature type="signal peptide" evidence="3">
    <location>
        <begin position="1"/>
        <end position="25"/>
    </location>
</feature>
<dbReference type="AlphaFoldDB" id="A0A2U1NSG7"/>
<dbReference type="InterPro" id="IPR001461">
    <property type="entry name" value="Aspartic_peptidase_A1"/>
</dbReference>
<keyword evidence="6" id="KW-1185">Reference proteome</keyword>
<sequence>MIFHLREILLIIVFMCISYEHEAIAEWVPPHTSVVAPVNKHTDSATPLYSVQIMTKYVNMQFIHTNFLIDVDAPFTWSDCIIIWNWYQNSCPGNTICTSPVSCEEYQCTDVRTSSSYEHSSCPPPTNSSTLPGWGYCTCPVSVVNPINGSCGEAMLNYDEYAFNATDGRNAFPDFYGIYPNAACAPSSSFESFPANVSGVMALSSSSYALPAFLFGAFPRSFALCLPSVVSATGVLFLGSSPYYFHPHPDVDIRSLLSYTPFVKHKDSFGYFISVSSIVIKKRSIDVPANSTTKISTIEPYTTLRTNIYNQVVRRFSMVTKRIPRAKPVAPFGLCFSTFTNGTQVSTKVPDIDFGLQDGNKWTISTTNSIKKVTKDVACLAFVDGGVSSEHAIIIGTFQMEDNFLVFDLVNSTLGFSSSLLNKGTSCTSFNFTST</sequence>
<dbReference type="SUPFAM" id="SSF50630">
    <property type="entry name" value="Acid proteases"/>
    <property type="match status" value="1"/>
</dbReference>
<feature type="domain" description="Peptidase A1" evidence="4">
    <location>
        <begin position="52"/>
        <end position="417"/>
    </location>
</feature>
<dbReference type="PROSITE" id="PS51767">
    <property type="entry name" value="PEPTIDASE_A1"/>
    <property type="match status" value="1"/>
</dbReference>
<dbReference type="EMBL" id="PKPP01002272">
    <property type="protein sequence ID" value="PWA76417.1"/>
    <property type="molecule type" value="Genomic_DNA"/>
</dbReference>
<dbReference type="InterPro" id="IPR032799">
    <property type="entry name" value="TAXi_C"/>
</dbReference>
<dbReference type="PANTHER" id="PTHR47965">
    <property type="entry name" value="ASPARTYL PROTEASE-RELATED"/>
    <property type="match status" value="1"/>
</dbReference>
<feature type="disulfide bond" evidence="2">
    <location>
        <begin position="91"/>
        <end position="103"/>
    </location>
</feature>
<keyword evidence="2" id="KW-1015">Disulfide bond</keyword>
<comment type="caution">
    <text evidence="5">The sequence shown here is derived from an EMBL/GenBank/DDBJ whole genome shotgun (WGS) entry which is preliminary data.</text>
</comment>
<name>A0A2U1NSG7_ARTAN</name>
<evidence type="ECO:0000313" key="6">
    <source>
        <dbReference type="Proteomes" id="UP000245207"/>
    </source>
</evidence>
<organism evidence="5 6">
    <name type="scientific">Artemisia annua</name>
    <name type="common">Sweet wormwood</name>
    <dbReference type="NCBI Taxonomy" id="35608"/>
    <lineage>
        <taxon>Eukaryota</taxon>
        <taxon>Viridiplantae</taxon>
        <taxon>Streptophyta</taxon>
        <taxon>Embryophyta</taxon>
        <taxon>Tracheophyta</taxon>
        <taxon>Spermatophyta</taxon>
        <taxon>Magnoliopsida</taxon>
        <taxon>eudicotyledons</taxon>
        <taxon>Gunneridae</taxon>
        <taxon>Pentapetalae</taxon>
        <taxon>asterids</taxon>
        <taxon>campanulids</taxon>
        <taxon>Asterales</taxon>
        <taxon>Asteraceae</taxon>
        <taxon>Asteroideae</taxon>
        <taxon>Anthemideae</taxon>
        <taxon>Artemisiinae</taxon>
        <taxon>Artemisia</taxon>
    </lineage>
</organism>
<dbReference type="OrthoDB" id="1258937at2759"/>
<accession>A0A2U1NSG7</accession>
<evidence type="ECO:0000313" key="5">
    <source>
        <dbReference type="EMBL" id="PWA76417.1"/>
    </source>
</evidence>
<proteinExistence type="inferred from homology"/>
<dbReference type="InterPro" id="IPR033121">
    <property type="entry name" value="PEPTIDASE_A1"/>
</dbReference>
<dbReference type="GO" id="GO:0006508">
    <property type="term" value="P:proteolysis"/>
    <property type="evidence" value="ECO:0007669"/>
    <property type="project" value="InterPro"/>
</dbReference>
<keyword evidence="3" id="KW-0732">Signal</keyword>
<dbReference type="GO" id="GO:0004190">
    <property type="term" value="F:aspartic-type endopeptidase activity"/>
    <property type="evidence" value="ECO:0007669"/>
    <property type="project" value="InterPro"/>
</dbReference>
<evidence type="ECO:0000256" key="3">
    <source>
        <dbReference type="SAM" id="SignalP"/>
    </source>
</evidence>
<comment type="similarity">
    <text evidence="1">Belongs to the peptidase A1 family.</text>
</comment>
<evidence type="ECO:0000259" key="4">
    <source>
        <dbReference type="PROSITE" id="PS51767"/>
    </source>
</evidence>
<dbReference type="Proteomes" id="UP000245207">
    <property type="component" value="Unassembled WGS sequence"/>
</dbReference>
<dbReference type="Pfam" id="PF14543">
    <property type="entry name" value="TAXi_N"/>
    <property type="match status" value="1"/>
</dbReference>
<dbReference type="Pfam" id="PF14541">
    <property type="entry name" value="TAXi_C"/>
    <property type="match status" value="1"/>
</dbReference>
<dbReference type="Gene3D" id="2.40.70.10">
    <property type="entry name" value="Acid Proteases"/>
    <property type="match status" value="2"/>
</dbReference>
<dbReference type="InterPro" id="IPR032861">
    <property type="entry name" value="TAXi_N"/>
</dbReference>
<dbReference type="InterPro" id="IPR021109">
    <property type="entry name" value="Peptidase_aspartic_dom_sf"/>
</dbReference>
<reference evidence="5 6" key="1">
    <citation type="journal article" date="2018" name="Mol. Plant">
        <title>The genome of Artemisia annua provides insight into the evolution of Asteraceae family and artemisinin biosynthesis.</title>
        <authorList>
            <person name="Shen Q."/>
            <person name="Zhang L."/>
            <person name="Liao Z."/>
            <person name="Wang S."/>
            <person name="Yan T."/>
            <person name="Shi P."/>
            <person name="Liu M."/>
            <person name="Fu X."/>
            <person name="Pan Q."/>
            <person name="Wang Y."/>
            <person name="Lv Z."/>
            <person name="Lu X."/>
            <person name="Zhang F."/>
            <person name="Jiang W."/>
            <person name="Ma Y."/>
            <person name="Chen M."/>
            <person name="Hao X."/>
            <person name="Li L."/>
            <person name="Tang Y."/>
            <person name="Lv G."/>
            <person name="Zhou Y."/>
            <person name="Sun X."/>
            <person name="Brodelius P.E."/>
            <person name="Rose J.K.C."/>
            <person name="Tang K."/>
        </authorList>
    </citation>
    <scope>NUCLEOTIDE SEQUENCE [LARGE SCALE GENOMIC DNA]</scope>
    <source>
        <strain evidence="6">cv. Huhao1</strain>
        <tissue evidence="5">Leaf</tissue>
    </source>
</reference>
<feature type="chain" id="PRO_5015533464" evidence="3">
    <location>
        <begin position="26"/>
        <end position="435"/>
    </location>
</feature>